<evidence type="ECO:0000256" key="5">
    <source>
        <dbReference type="ARBA" id="ARBA00023242"/>
    </source>
</evidence>
<evidence type="ECO:0000256" key="3">
    <source>
        <dbReference type="ARBA" id="ARBA00022454"/>
    </source>
</evidence>
<feature type="compositionally biased region" description="Basic and acidic residues" evidence="7">
    <location>
        <begin position="1211"/>
        <end position="1221"/>
    </location>
</feature>
<dbReference type="InParanoid" id="W3X7Y4"/>
<keyword evidence="3" id="KW-0158">Chromosome</keyword>
<comment type="subcellular location">
    <subcellularLocation>
        <location evidence="2">Chromosome</location>
        <location evidence="2">Telomere</location>
    </subcellularLocation>
    <subcellularLocation>
        <location evidence="1">Nucleus</location>
    </subcellularLocation>
</comment>
<dbReference type="PANTHER" id="PTHR22928">
    <property type="entry name" value="TELOMERE-ASSOCIATED PROTEIN RIF1"/>
    <property type="match status" value="1"/>
</dbReference>
<dbReference type="PANTHER" id="PTHR22928:SF3">
    <property type="entry name" value="TELOMERE-ASSOCIATED PROTEIN RIF1"/>
    <property type="match status" value="1"/>
</dbReference>
<dbReference type="Proteomes" id="UP000030651">
    <property type="component" value="Unassembled WGS sequence"/>
</dbReference>
<keyword evidence="4" id="KW-0779">Telomere</keyword>
<dbReference type="HOGENOM" id="CLU_000830_2_0_1"/>
<evidence type="ECO:0000313" key="10">
    <source>
        <dbReference type="Proteomes" id="UP000030651"/>
    </source>
</evidence>
<keyword evidence="6" id="KW-0131">Cell cycle</keyword>
<feature type="compositionally biased region" description="Polar residues" evidence="7">
    <location>
        <begin position="1601"/>
        <end position="1612"/>
    </location>
</feature>
<dbReference type="EMBL" id="KI912112">
    <property type="protein sequence ID" value="ETS82144.1"/>
    <property type="molecule type" value="Genomic_DNA"/>
</dbReference>
<dbReference type="STRING" id="1229662.W3X7Y4"/>
<feature type="compositionally biased region" description="Polar residues" evidence="7">
    <location>
        <begin position="1147"/>
        <end position="1172"/>
    </location>
</feature>
<evidence type="ECO:0000256" key="1">
    <source>
        <dbReference type="ARBA" id="ARBA00004123"/>
    </source>
</evidence>
<evidence type="ECO:0000256" key="2">
    <source>
        <dbReference type="ARBA" id="ARBA00004574"/>
    </source>
</evidence>
<dbReference type="Pfam" id="PF12231">
    <property type="entry name" value="Rif1_N"/>
    <property type="match status" value="1"/>
</dbReference>
<dbReference type="eggNOG" id="ENOG502QSZW">
    <property type="taxonomic scope" value="Eukaryota"/>
</dbReference>
<feature type="region of interest" description="Disordered" evidence="7">
    <location>
        <begin position="1"/>
        <end position="132"/>
    </location>
</feature>
<feature type="region of interest" description="Disordered" evidence="7">
    <location>
        <begin position="1211"/>
        <end position="1302"/>
    </location>
</feature>
<feature type="compositionally biased region" description="Basic and acidic residues" evidence="7">
    <location>
        <begin position="23"/>
        <end position="35"/>
    </location>
</feature>
<dbReference type="GO" id="GO:0005634">
    <property type="term" value="C:nucleus"/>
    <property type="evidence" value="ECO:0007669"/>
    <property type="project" value="UniProtKB-SubCell"/>
</dbReference>
<feature type="region of interest" description="Disordered" evidence="7">
    <location>
        <begin position="1117"/>
        <end position="1184"/>
    </location>
</feature>
<dbReference type="InterPro" id="IPR016024">
    <property type="entry name" value="ARM-type_fold"/>
</dbReference>
<feature type="region of interest" description="Disordered" evidence="7">
    <location>
        <begin position="1375"/>
        <end position="1429"/>
    </location>
</feature>
<dbReference type="RefSeq" id="XP_007833918.1">
    <property type="nucleotide sequence ID" value="XM_007835727.1"/>
</dbReference>
<keyword evidence="5" id="KW-0539">Nucleus</keyword>
<dbReference type="GeneID" id="19272159"/>
<protein>
    <recommendedName>
        <fullName evidence="8">Telomere-associated protein Rif1 N-terminal domain-containing protein</fullName>
    </recommendedName>
</protein>
<sequence length="1782" mass="197494">MVPDVVVTSTSLETIPPRPPTPPREKPTDPHKQNEKQLLARPSLDPRRSLQTPPDYSPYSSDLSNPTSRRTRKKVGFSSQADYSDAPSGRCIAGTPASTVSTASPAQPLKSILKPSPPTISNPLDPSAGTDEATRNATITTMLESTTKQLAGADRASKLDAYSMLVRALKTSNNLPDRIALQDKMGLFTQFIQRDLTMVHEESKELDSSLSNHASTLLITFLNFPAIASSISNDFRVFIIDHCIRSFDNATVPKDVVRHLMQVVASQDFPPKVMTSDRVGRLVSSLHRIEEHMKGKSIIMSRILIYRRLIKQSKPHMVVHSDWLLDLFTDLLSSIKEIRASAIALGLEASFSIAKEKQLSRRVMEILELAIDETKYIQYYAGRLKTMLKSKDKNECMVVPQIWSVIILLMRCPVTKWDFFGPWLEIMQLCFNHADLQTKLEANYAWNRLVYCMQLNDQSFAKIIATIRQPYESQLRRKKLSDELRKVVIGSLCNLYYYSFKPNTSSDHISNFWDSCVPQLMAAMVSPATNSKKTTQTQSAWPDQLPQAIQIMAALLNSTTPRIWKEDRIADSPLVKFAELPALDPKWVRRNASKVFSVLEPMLTKTFLDLADPTSATARLWRSLVNSVALAASKEIKVSSDTAVFMAHAFTFLLRIWSHGLSGLTTEDQSWSRFYDAVATLVNELIGSLGILPFTERQLSIGNQNTFLPVATPSHRAGKSQGMTRTPLLHLFSILSSLPGGAPDDESLLDLLRTIFTPLISTKPPKARVELGRELMDCMPMGTLSPFGPWIFVSEIFESSVEVCQTSESTLSAGSQPPVGPEYREFVKHLERGLRSTPKLPRENWLSLYNFIASQTIEETGEAGCAIALIEPMAKCVLDLLGNKPSSGHTIYLFLSGIGLISDARYPRDKAAIDAARRRLWGTSISGSRSATFDPFDHLYKLINHLLVDSYQHYQERNSSGVVAPLLNEVATFLAKCNKLLVFKSLVHLQTGIGLWIQDKEVRYSSRQSPHVSDAVKSLWNCIRNIFILADNLDQVQLDTIEPLLCSAFESRHKHIVNGVAVMWNQAFCEAEEVIYPEKLKATLLSLRPHVDIVLPGIDVSSLESSGLQPQFIDSQDETDAAVSSITPAHKATPPIDRRLSSRRSKSNTPTPIQLSVANHRSVQSTPTSALTKTRRGAAARLRHDDSQIQFAAIESSSPIRINDESQVLTERQKEIKERQRNTAALFPEMRSSGEVPSKKQQEIDQDDGPDESQNEKIVTPKSHRSFEDYVSSTPTPRRGQASLIDENDQEMTDDIPSSPPDPRRYPLVPEIIQAQSSSSSVLDEWQFTSSPISGSPRIDQTIASVRQVKNNHANQQSLVDNSRMLGIEKAAPIVSDDDCDHADIEDEGSDAPMIDNDPVGPVLSDNHQKASTPPNARSIKVQETPKSDHEVFVDALTSPEPQTPRAQRALARAAQAAAVQTEKAVSYQNPSFDASDVDERSLLRLVVELDSRKCSPLPDGPERRLLKASHAGLSDERGGSPVLDCITVSADADESRKSDDSRLEATSSVIPSTPFEASSSRDAGRKFKRKRKRTSDTSEEANSRKRRSSQDNKRGAGAVPSSQLTQANDSASLELFETSGGERQTSSSQESFANRDDETTEVPLAYTHGDVDTSIDELEAVNLQIVQEASQNTDQGAAAELETMGPVPAAMEIETSTDGQNEGVVAERDFEDAVKAVSVDQVEVPKATFELSPMEKIMEALKAGLTELRTATLTRDEVNKVEDMFMDMKRELYGAELRGRK</sequence>
<feature type="compositionally biased region" description="Acidic residues" evidence="7">
    <location>
        <begin position="1244"/>
        <end position="1253"/>
    </location>
</feature>
<feature type="compositionally biased region" description="Polar residues" evidence="7">
    <location>
        <begin position="1622"/>
        <end position="1633"/>
    </location>
</feature>
<reference evidence="10" key="1">
    <citation type="journal article" date="2015" name="BMC Genomics">
        <title>Genomic and transcriptomic analysis of the endophytic fungus Pestalotiopsis fici reveals its lifestyle and high potential for synthesis of natural products.</title>
        <authorList>
            <person name="Wang X."/>
            <person name="Zhang X."/>
            <person name="Liu L."/>
            <person name="Xiang M."/>
            <person name="Wang W."/>
            <person name="Sun X."/>
            <person name="Che Y."/>
            <person name="Guo L."/>
            <person name="Liu G."/>
            <person name="Guo L."/>
            <person name="Wang C."/>
            <person name="Yin W.B."/>
            <person name="Stadler M."/>
            <person name="Zhang X."/>
            <person name="Liu X."/>
        </authorList>
    </citation>
    <scope>NUCLEOTIDE SEQUENCE [LARGE SCALE GENOMIC DNA]</scope>
    <source>
        <strain evidence="10">W106-1 / CGMCC3.15140</strain>
    </source>
</reference>
<name>W3X7Y4_PESFW</name>
<proteinExistence type="predicted"/>
<evidence type="ECO:0000256" key="4">
    <source>
        <dbReference type="ARBA" id="ARBA00022895"/>
    </source>
</evidence>
<feature type="compositionally biased region" description="Polar residues" evidence="7">
    <location>
        <begin position="96"/>
        <end position="105"/>
    </location>
</feature>
<dbReference type="GO" id="GO:0000723">
    <property type="term" value="P:telomere maintenance"/>
    <property type="evidence" value="ECO:0007669"/>
    <property type="project" value="TreeGrafter"/>
</dbReference>
<feature type="compositionally biased region" description="Polar residues" evidence="7">
    <location>
        <begin position="1545"/>
        <end position="1562"/>
    </location>
</feature>
<evidence type="ECO:0000256" key="7">
    <source>
        <dbReference type="SAM" id="MobiDB-lite"/>
    </source>
</evidence>
<dbReference type="OrthoDB" id="5399929at2759"/>
<dbReference type="GO" id="GO:0140445">
    <property type="term" value="C:chromosome, telomeric repeat region"/>
    <property type="evidence" value="ECO:0007669"/>
    <property type="project" value="TreeGrafter"/>
</dbReference>
<evidence type="ECO:0000256" key="6">
    <source>
        <dbReference type="ARBA" id="ARBA00023306"/>
    </source>
</evidence>
<feature type="compositionally biased region" description="Acidic residues" evidence="7">
    <location>
        <begin position="1376"/>
        <end position="1390"/>
    </location>
</feature>
<evidence type="ECO:0000313" key="9">
    <source>
        <dbReference type="EMBL" id="ETS82144.1"/>
    </source>
</evidence>
<dbReference type="InterPro" id="IPR022031">
    <property type="entry name" value="Rif1_N"/>
</dbReference>
<organism evidence="9 10">
    <name type="scientific">Pestalotiopsis fici (strain W106-1 / CGMCC3.15140)</name>
    <dbReference type="NCBI Taxonomy" id="1229662"/>
    <lineage>
        <taxon>Eukaryota</taxon>
        <taxon>Fungi</taxon>
        <taxon>Dikarya</taxon>
        <taxon>Ascomycota</taxon>
        <taxon>Pezizomycotina</taxon>
        <taxon>Sordariomycetes</taxon>
        <taxon>Xylariomycetidae</taxon>
        <taxon>Amphisphaeriales</taxon>
        <taxon>Sporocadaceae</taxon>
        <taxon>Pestalotiopsis</taxon>
    </lineage>
</organism>
<feature type="domain" description="Telomere-associated protein Rif1 N-terminal" evidence="8">
    <location>
        <begin position="150"/>
        <end position="517"/>
    </location>
</feature>
<dbReference type="KEGG" id="pfy:PFICI_07146"/>
<feature type="compositionally biased region" description="Low complexity" evidence="7">
    <location>
        <begin position="53"/>
        <end position="62"/>
    </location>
</feature>
<feature type="compositionally biased region" description="Basic and acidic residues" evidence="7">
    <location>
        <begin position="1534"/>
        <end position="1544"/>
    </location>
</feature>
<feature type="region of interest" description="Disordered" evidence="7">
    <location>
        <begin position="1493"/>
        <end position="1640"/>
    </location>
</feature>
<gene>
    <name evidence="9" type="ORF">PFICI_07146</name>
</gene>
<dbReference type="OMA" id="FMTPPHL"/>
<dbReference type="SUPFAM" id="SSF48371">
    <property type="entry name" value="ARM repeat"/>
    <property type="match status" value="1"/>
</dbReference>
<keyword evidence="10" id="KW-1185">Reference proteome</keyword>
<accession>W3X7Y4</accession>
<evidence type="ECO:0000259" key="8">
    <source>
        <dbReference type="Pfam" id="PF12231"/>
    </source>
</evidence>